<feature type="compositionally biased region" description="Polar residues" evidence="1">
    <location>
        <begin position="1"/>
        <end position="11"/>
    </location>
</feature>
<dbReference type="AlphaFoldDB" id="A0A5C5FNI0"/>
<gene>
    <name evidence="2" type="ORF">DMC30DRAFT_404953</name>
</gene>
<feature type="compositionally biased region" description="Low complexity" evidence="1">
    <location>
        <begin position="344"/>
        <end position="355"/>
    </location>
</feature>
<feature type="region of interest" description="Disordered" evidence="1">
    <location>
        <begin position="264"/>
        <end position="357"/>
    </location>
</feature>
<name>A0A5C5FNI0_9BASI</name>
<proteinExistence type="predicted"/>
<reference evidence="2 3" key="1">
    <citation type="submission" date="2019-03" db="EMBL/GenBank/DDBJ databases">
        <title>Rhodosporidium diobovatum UCD-FST 08-225 genome sequencing, assembly, and annotation.</title>
        <authorList>
            <person name="Fakankun I.U."/>
            <person name="Fristensky B."/>
            <person name="Levin D.B."/>
        </authorList>
    </citation>
    <scope>NUCLEOTIDE SEQUENCE [LARGE SCALE GENOMIC DNA]</scope>
    <source>
        <strain evidence="2 3">UCD-FST 08-225</strain>
    </source>
</reference>
<evidence type="ECO:0000256" key="1">
    <source>
        <dbReference type="SAM" id="MobiDB-lite"/>
    </source>
</evidence>
<accession>A0A5C5FNI0</accession>
<feature type="compositionally biased region" description="Low complexity" evidence="1">
    <location>
        <begin position="141"/>
        <end position="176"/>
    </location>
</feature>
<dbReference type="Proteomes" id="UP000311382">
    <property type="component" value="Unassembled WGS sequence"/>
</dbReference>
<dbReference type="EMBL" id="SOZI01000176">
    <property type="protein sequence ID" value="TNY17776.1"/>
    <property type="molecule type" value="Genomic_DNA"/>
</dbReference>
<sequence>MSALPSSTSESHLVRVQRAPLPPKPPAQPTKVRPFILRGTSSSTAAQSRPAAGRAADHAQGDKTGHDVGALKKSKTSVDVAVHAESTRSSESSRADKDRRRRTAAVRSDFGMTSTIEKGTAADFDAGGRRVGLTRSPPMPSSSTTASTSSSAPRRPISLAASSLRALSSTSSDTHPSPTPRARPLSYVSSATTNTTSPPRRRPLSFSASPSPPNKVRPSSSASIGAAPRAPPVISPTRARALSPAASAAVEAHKAALKRRMLAARRQGADVSDTVAPAEPEQGATQGGMRRSGRWFGRLASASNGDENASLEAGSQEERSDAALTSGRSTVGGRRSVDGLRMAGGRPPTTPPVRGLGKKASLTALGRGHVRPEPVVEPSPVRVVEDETGPGFSSLQDVRVFPGPPDLGWRWY</sequence>
<organism evidence="2 3">
    <name type="scientific">Rhodotorula diobovata</name>
    <dbReference type="NCBI Taxonomy" id="5288"/>
    <lineage>
        <taxon>Eukaryota</taxon>
        <taxon>Fungi</taxon>
        <taxon>Dikarya</taxon>
        <taxon>Basidiomycota</taxon>
        <taxon>Pucciniomycotina</taxon>
        <taxon>Microbotryomycetes</taxon>
        <taxon>Sporidiobolales</taxon>
        <taxon>Sporidiobolaceae</taxon>
        <taxon>Rhodotorula</taxon>
    </lineage>
</organism>
<evidence type="ECO:0000313" key="2">
    <source>
        <dbReference type="EMBL" id="TNY17776.1"/>
    </source>
</evidence>
<feature type="compositionally biased region" description="Low complexity" evidence="1">
    <location>
        <begin position="45"/>
        <end position="54"/>
    </location>
</feature>
<keyword evidence="3" id="KW-1185">Reference proteome</keyword>
<feature type="compositionally biased region" description="Basic and acidic residues" evidence="1">
    <location>
        <begin position="55"/>
        <end position="70"/>
    </location>
</feature>
<evidence type="ECO:0000313" key="3">
    <source>
        <dbReference type="Proteomes" id="UP000311382"/>
    </source>
</evidence>
<feature type="region of interest" description="Disordered" evidence="1">
    <location>
        <begin position="1"/>
        <end position="246"/>
    </location>
</feature>
<comment type="caution">
    <text evidence="2">The sequence shown here is derived from an EMBL/GenBank/DDBJ whole genome shotgun (WGS) entry which is preliminary data.</text>
</comment>
<feature type="compositionally biased region" description="Basic and acidic residues" evidence="1">
    <location>
        <begin position="85"/>
        <end position="98"/>
    </location>
</feature>
<protein>
    <submittedName>
        <fullName evidence="2">Uncharacterized protein</fullName>
    </submittedName>
</protein>
<feature type="compositionally biased region" description="Low complexity" evidence="1">
    <location>
        <begin position="189"/>
        <end position="209"/>
    </location>
</feature>